<dbReference type="GO" id="GO:0004521">
    <property type="term" value="F:RNA endonuclease activity"/>
    <property type="evidence" value="ECO:0007669"/>
    <property type="project" value="InterPro"/>
</dbReference>
<dbReference type="GO" id="GO:0070059">
    <property type="term" value="P:intrinsic apoptotic signaling pathway in response to endoplasmic reticulum stress"/>
    <property type="evidence" value="ECO:0007669"/>
    <property type="project" value="TreeGrafter"/>
</dbReference>
<reference evidence="2" key="1">
    <citation type="journal article" date="2014" name="Genome Announc.">
        <title>Complete sequencing and chromosome-scale genome assembly of the industrial progenitor strain P2niaD18 from the penicillin producer Penicillium chrysogenum.</title>
        <authorList>
            <person name="Specht T."/>
            <person name="Dahlmann T.A."/>
            <person name="Zadra I."/>
            <person name="Kurnsteiner H."/>
            <person name="Kuck U."/>
        </authorList>
    </citation>
    <scope>NUCLEOTIDE SEQUENCE [LARGE SCALE GENOMIC DNA]</scope>
    <source>
        <strain evidence="2">P2niaD18</strain>
    </source>
</reference>
<dbReference type="PhylomeDB" id="A0A167WHT7"/>
<dbReference type="GO" id="GO:1990604">
    <property type="term" value="C:IRE1-TRAF2-ASK1 complex"/>
    <property type="evidence" value="ECO:0007669"/>
    <property type="project" value="TreeGrafter"/>
</dbReference>
<dbReference type="Gene3D" id="1.10.510.10">
    <property type="entry name" value="Transferase(Phosphotransferase) domain 1"/>
    <property type="match status" value="1"/>
</dbReference>
<feature type="domain" description="Protein kinase" evidence="1">
    <location>
        <begin position="72"/>
        <end position="271"/>
    </location>
</feature>
<dbReference type="GO" id="GO:0004674">
    <property type="term" value="F:protein serine/threonine kinase activity"/>
    <property type="evidence" value="ECO:0007669"/>
    <property type="project" value="InterPro"/>
</dbReference>
<dbReference type="SMART" id="SM00220">
    <property type="entry name" value="S_TKc"/>
    <property type="match status" value="1"/>
</dbReference>
<proteinExistence type="predicted"/>
<dbReference type="InterPro" id="IPR045133">
    <property type="entry name" value="IRE1/2-like"/>
</dbReference>
<protein>
    <submittedName>
        <fullName evidence="2">Serine/threonine-protein kinase</fullName>
    </submittedName>
</protein>
<dbReference type="Proteomes" id="UP000076449">
    <property type="component" value="Chromosome I"/>
</dbReference>
<dbReference type="GO" id="GO:0036498">
    <property type="term" value="P:IRE1-mediated unfolded protein response"/>
    <property type="evidence" value="ECO:0007669"/>
    <property type="project" value="TreeGrafter"/>
</dbReference>
<accession>A0A167WHT7</accession>
<sequence length="271" mass="31197">MSFVDQASPEDETKFSQDPPLVKSLQDLTIVESWKDGKLKSTTFYHVTEDEEVFFGFASKNKREMTIAEFNSSLQRVQNKDIYPEVPSNTYLTLAPEGLSNSLVYVKRPGLQWYEDMIGTNHLPKTVLDETIVMEQISRSPHQNIIRYYGCRVRRGYITSIVLERLDQTLKDYASTSDFQQLDKTKFFESLKSAVEHLHTLGLAHNDINPDNIMVKDGSPVLIDFDSCQPFGKRLQSLGTLGWYEKPFYTSEKEHDTYSLGKIQEWLQASK</sequence>
<name>A0A167WHT7_PENCH</name>
<dbReference type="EMBL" id="CM002798">
    <property type="protein sequence ID" value="KZN91670.1"/>
    <property type="molecule type" value="Genomic_DNA"/>
</dbReference>
<keyword evidence="2" id="KW-0418">Kinase</keyword>
<dbReference type="PANTHER" id="PTHR13954">
    <property type="entry name" value="IRE1-RELATED"/>
    <property type="match status" value="1"/>
</dbReference>
<dbReference type="AlphaFoldDB" id="A0A167WHT7"/>
<keyword evidence="2" id="KW-0808">Transferase</keyword>
<gene>
    <name evidence="2" type="ORF">EN45_018100</name>
</gene>
<dbReference type="PROSITE" id="PS50011">
    <property type="entry name" value="PROTEIN_KINASE_DOM"/>
    <property type="match status" value="1"/>
</dbReference>
<dbReference type="InterPro" id="IPR011009">
    <property type="entry name" value="Kinase-like_dom_sf"/>
</dbReference>
<dbReference type="GO" id="GO:0005524">
    <property type="term" value="F:ATP binding"/>
    <property type="evidence" value="ECO:0007669"/>
    <property type="project" value="InterPro"/>
</dbReference>
<dbReference type="PANTHER" id="PTHR13954:SF6">
    <property type="entry name" value="NON-SPECIFIC SERINE_THREONINE PROTEIN KINASE"/>
    <property type="match status" value="1"/>
</dbReference>
<dbReference type="Pfam" id="PF00069">
    <property type="entry name" value="Pkinase"/>
    <property type="match status" value="1"/>
</dbReference>
<dbReference type="SUPFAM" id="SSF56112">
    <property type="entry name" value="Protein kinase-like (PK-like)"/>
    <property type="match status" value="1"/>
</dbReference>
<organism evidence="2">
    <name type="scientific">Penicillium chrysogenum</name>
    <name type="common">Penicillium notatum</name>
    <dbReference type="NCBI Taxonomy" id="5076"/>
    <lineage>
        <taxon>Eukaryota</taxon>
        <taxon>Fungi</taxon>
        <taxon>Dikarya</taxon>
        <taxon>Ascomycota</taxon>
        <taxon>Pezizomycotina</taxon>
        <taxon>Eurotiomycetes</taxon>
        <taxon>Eurotiomycetidae</taxon>
        <taxon>Eurotiales</taxon>
        <taxon>Aspergillaceae</taxon>
        <taxon>Penicillium</taxon>
        <taxon>Penicillium chrysogenum species complex</taxon>
    </lineage>
</organism>
<evidence type="ECO:0000313" key="2">
    <source>
        <dbReference type="EMBL" id="KZN91670.1"/>
    </source>
</evidence>
<dbReference type="GO" id="GO:0051082">
    <property type="term" value="F:unfolded protein binding"/>
    <property type="evidence" value="ECO:0007669"/>
    <property type="project" value="TreeGrafter"/>
</dbReference>
<dbReference type="InterPro" id="IPR000719">
    <property type="entry name" value="Prot_kinase_dom"/>
</dbReference>
<evidence type="ECO:0000259" key="1">
    <source>
        <dbReference type="PROSITE" id="PS50011"/>
    </source>
</evidence>